<comment type="cofactor">
    <cofactor evidence="1 9">
        <name>Mg(2+)</name>
        <dbReference type="ChEBI" id="CHEBI:18420"/>
    </cofactor>
</comment>
<dbReference type="Gene3D" id="3.30.70.240">
    <property type="match status" value="1"/>
</dbReference>
<dbReference type="NCBIfam" id="TIGR01573">
    <property type="entry name" value="cas2"/>
    <property type="match status" value="1"/>
</dbReference>
<keyword evidence="3 9" id="KW-0540">Nuclease</keyword>
<evidence type="ECO:0000256" key="5">
    <source>
        <dbReference type="ARBA" id="ARBA00022759"/>
    </source>
</evidence>
<evidence type="ECO:0000256" key="3">
    <source>
        <dbReference type="ARBA" id="ARBA00022722"/>
    </source>
</evidence>
<evidence type="ECO:0000313" key="11">
    <source>
        <dbReference type="Proteomes" id="UP000298264"/>
    </source>
</evidence>
<evidence type="ECO:0000313" key="10">
    <source>
        <dbReference type="EMBL" id="TGN09370.1"/>
    </source>
</evidence>
<keyword evidence="4 9" id="KW-0479">Metal-binding</keyword>
<keyword evidence="8 9" id="KW-0051">Antiviral defense</keyword>
<evidence type="ECO:0000256" key="4">
    <source>
        <dbReference type="ARBA" id="ARBA00022723"/>
    </source>
</evidence>
<keyword evidence="6 9" id="KW-0378">Hydrolase</keyword>
<protein>
    <recommendedName>
        <fullName evidence="9">CRISPR-associated endoribonuclease Cas2</fullName>
        <ecNumber evidence="9">3.1.-.-</ecNumber>
    </recommendedName>
</protein>
<evidence type="ECO:0000256" key="8">
    <source>
        <dbReference type="ARBA" id="ARBA00023118"/>
    </source>
</evidence>
<keyword evidence="7 9" id="KW-0460">Magnesium</keyword>
<evidence type="ECO:0000256" key="1">
    <source>
        <dbReference type="ARBA" id="ARBA00001946"/>
    </source>
</evidence>
<reference evidence="10" key="1">
    <citation type="journal article" date="2019" name="PLoS Negl. Trop. Dis.">
        <title>Revisiting the worldwide diversity of Leptospira species in the environment.</title>
        <authorList>
            <person name="Vincent A.T."/>
            <person name="Schiettekatte O."/>
            <person name="Bourhy P."/>
            <person name="Veyrier F.J."/>
            <person name="Picardeau M."/>
        </authorList>
    </citation>
    <scope>NUCLEOTIDE SEQUENCE [LARGE SCALE GENOMIC DNA]</scope>
    <source>
        <strain evidence="10">201400974</strain>
    </source>
</reference>
<dbReference type="InterPro" id="IPR021127">
    <property type="entry name" value="CRISPR_associated_Cas2"/>
</dbReference>
<dbReference type="HAMAP" id="MF_01471">
    <property type="entry name" value="Cas2"/>
    <property type="match status" value="1"/>
</dbReference>
<dbReference type="GO" id="GO:0051607">
    <property type="term" value="P:defense response to virus"/>
    <property type="evidence" value="ECO:0007669"/>
    <property type="project" value="UniProtKB-UniRule"/>
</dbReference>
<keyword evidence="11" id="KW-1185">Reference proteome</keyword>
<feature type="binding site" evidence="9">
    <location>
        <position position="7"/>
    </location>
    <ligand>
        <name>Mg(2+)</name>
        <dbReference type="ChEBI" id="CHEBI:18420"/>
        <note>catalytic</note>
    </ligand>
</feature>
<dbReference type="Proteomes" id="UP000298264">
    <property type="component" value="Unassembled WGS sequence"/>
</dbReference>
<dbReference type="InterPro" id="IPR019199">
    <property type="entry name" value="Virulence_VapD/CRISPR_Cas2"/>
</dbReference>
<evidence type="ECO:0000256" key="7">
    <source>
        <dbReference type="ARBA" id="ARBA00022842"/>
    </source>
</evidence>
<comment type="function">
    <text evidence="9">CRISPR (clustered regularly interspaced short palindromic repeat), is an adaptive immune system that provides protection against mobile genetic elements (viruses, transposable elements and conjugative plasmids). CRISPR clusters contain sequences complementary to antecedent mobile elements and target invading nucleic acids. CRISPR clusters are transcribed and processed into CRISPR RNA (crRNA). Functions as a ssRNA-specific endoribonuclease. Involved in the integration of spacer DNA into the CRISPR cassette.</text>
</comment>
<dbReference type="GO" id="GO:0016787">
    <property type="term" value="F:hydrolase activity"/>
    <property type="evidence" value="ECO:0007669"/>
    <property type="project" value="UniProtKB-KW"/>
</dbReference>
<dbReference type="EC" id="3.1.-.-" evidence="9"/>
<comment type="subunit">
    <text evidence="9">Homodimer, forms a heterotetramer with a Cas1 homodimer.</text>
</comment>
<dbReference type="SUPFAM" id="SSF143430">
    <property type="entry name" value="TTP0101/SSO1404-like"/>
    <property type="match status" value="1"/>
</dbReference>
<dbReference type="PANTHER" id="PTHR34405:SF3">
    <property type="entry name" value="CRISPR-ASSOCIATED ENDORIBONUCLEASE CAS2 3"/>
    <property type="match status" value="1"/>
</dbReference>
<sequence>MLLISYDISDTKLRTKFAKFLKKYGERQQYSLFEIQNSERVLENIQTQIKYYFEKRFSQDDSIMIFQMSKQCKITRYGYAKNQESDLLII</sequence>
<keyword evidence="5 9" id="KW-0255">Endonuclease</keyword>
<dbReference type="PANTHER" id="PTHR34405">
    <property type="entry name" value="CRISPR-ASSOCIATED ENDORIBONUCLEASE CAS2"/>
    <property type="match status" value="1"/>
</dbReference>
<dbReference type="RefSeq" id="WP_135764752.1">
    <property type="nucleotide sequence ID" value="NZ_RQHV01000052.1"/>
</dbReference>
<evidence type="ECO:0000256" key="2">
    <source>
        <dbReference type="ARBA" id="ARBA00009959"/>
    </source>
</evidence>
<comment type="caution">
    <text evidence="10">The sequence shown here is derived from an EMBL/GenBank/DDBJ whole genome shotgun (WGS) entry which is preliminary data.</text>
</comment>
<name>A0A4R9LPJ4_9LEPT</name>
<dbReference type="AlphaFoldDB" id="A0A4R9LPJ4"/>
<evidence type="ECO:0000256" key="6">
    <source>
        <dbReference type="ARBA" id="ARBA00022801"/>
    </source>
</evidence>
<dbReference type="OrthoDB" id="9798176at2"/>
<dbReference type="EMBL" id="RQHV01000052">
    <property type="protein sequence ID" value="TGN09370.1"/>
    <property type="molecule type" value="Genomic_DNA"/>
</dbReference>
<organism evidence="10 11">
    <name type="scientific">Leptospira ilyithenensis</name>
    <dbReference type="NCBI Taxonomy" id="2484901"/>
    <lineage>
        <taxon>Bacteria</taxon>
        <taxon>Pseudomonadati</taxon>
        <taxon>Spirochaetota</taxon>
        <taxon>Spirochaetia</taxon>
        <taxon>Leptospirales</taxon>
        <taxon>Leptospiraceae</taxon>
        <taxon>Leptospira</taxon>
    </lineage>
</organism>
<proteinExistence type="inferred from homology"/>
<dbReference type="GO" id="GO:0043571">
    <property type="term" value="P:maintenance of CRISPR repeat elements"/>
    <property type="evidence" value="ECO:0007669"/>
    <property type="project" value="UniProtKB-UniRule"/>
</dbReference>
<comment type="similarity">
    <text evidence="2 9">Belongs to the CRISPR-associated endoribonuclease Cas2 protein family.</text>
</comment>
<dbReference type="CDD" id="cd09725">
    <property type="entry name" value="Cas2_I_II_III"/>
    <property type="match status" value="1"/>
</dbReference>
<accession>A0A4R9LPJ4</accession>
<dbReference type="Pfam" id="PF09827">
    <property type="entry name" value="CRISPR_Cas2"/>
    <property type="match status" value="1"/>
</dbReference>
<evidence type="ECO:0000256" key="9">
    <source>
        <dbReference type="HAMAP-Rule" id="MF_01471"/>
    </source>
</evidence>
<dbReference type="GO" id="GO:0004521">
    <property type="term" value="F:RNA endonuclease activity"/>
    <property type="evidence" value="ECO:0007669"/>
    <property type="project" value="InterPro"/>
</dbReference>
<gene>
    <name evidence="9 10" type="primary">cas2</name>
    <name evidence="10" type="ORF">EHS11_12540</name>
</gene>
<dbReference type="GO" id="GO:0046872">
    <property type="term" value="F:metal ion binding"/>
    <property type="evidence" value="ECO:0007669"/>
    <property type="project" value="UniProtKB-UniRule"/>
</dbReference>